<accession>A0AAP0F0J1</accession>
<reference evidence="1 2" key="1">
    <citation type="submission" date="2024-01" db="EMBL/GenBank/DDBJ databases">
        <title>Genome assemblies of Stephania.</title>
        <authorList>
            <person name="Yang L."/>
        </authorList>
    </citation>
    <scope>NUCLEOTIDE SEQUENCE [LARGE SCALE GENOMIC DNA]</scope>
    <source>
        <strain evidence="1">YNDBR</strain>
        <tissue evidence="1">Leaf</tissue>
    </source>
</reference>
<gene>
    <name evidence="1" type="ORF">Syun_025424</name>
</gene>
<organism evidence="1 2">
    <name type="scientific">Stephania yunnanensis</name>
    <dbReference type="NCBI Taxonomy" id="152371"/>
    <lineage>
        <taxon>Eukaryota</taxon>
        <taxon>Viridiplantae</taxon>
        <taxon>Streptophyta</taxon>
        <taxon>Embryophyta</taxon>
        <taxon>Tracheophyta</taxon>
        <taxon>Spermatophyta</taxon>
        <taxon>Magnoliopsida</taxon>
        <taxon>Ranunculales</taxon>
        <taxon>Menispermaceae</taxon>
        <taxon>Menispermoideae</taxon>
        <taxon>Cissampelideae</taxon>
        <taxon>Stephania</taxon>
    </lineage>
</organism>
<dbReference type="EMBL" id="JBBNAF010000011">
    <property type="protein sequence ID" value="KAK9098379.1"/>
    <property type="molecule type" value="Genomic_DNA"/>
</dbReference>
<dbReference type="Proteomes" id="UP001420932">
    <property type="component" value="Unassembled WGS sequence"/>
</dbReference>
<keyword evidence="2" id="KW-1185">Reference proteome</keyword>
<name>A0AAP0F0J1_9MAGN</name>
<protein>
    <submittedName>
        <fullName evidence="1">Uncharacterized protein</fullName>
    </submittedName>
</protein>
<dbReference type="AlphaFoldDB" id="A0AAP0F0J1"/>
<comment type="caution">
    <text evidence="1">The sequence shown here is derived from an EMBL/GenBank/DDBJ whole genome shotgun (WGS) entry which is preliminary data.</text>
</comment>
<proteinExistence type="predicted"/>
<evidence type="ECO:0000313" key="2">
    <source>
        <dbReference type="Proteomes" id="UP001420932"/>
    </source>
</evidence>
<sequence>MPHTHPPTPPLVHPTPITQISFLPLQPPMKLCESSSSPVNRLLRRALPLAVPLSRSCSPLPFPPTGSSSSPCSLSVAVPLSRFLCCGHAVVLSNPPLVRLLRRALSLAVPLSRSCGRALQPPWIVFFAVLSLSFAAPLSLAELRSRASASLHISPPLVRPLPRSLSFAVPLSLAELRSRTSASPHIFPPSPWFVLFLRYIFCN</sequence>
<evidence type="ECO:0000313" key="1">
    <source>
        <dbReference type="EMBL" id="KAK9098379.1"/>
    </source>
</evidence>